<organism evidence="1 2">
    <name type="scientific">Perspicuibacillus lycopersici</name>
    <dbReference type="NCBI Taxonomy" id="1325689"/>
    <lineage>
        <taxon>Bacteria</taxon>
        <taxon>Bacillati</taxon>
        <taxon>Bacillota</taxon>
        <taxon>Bacilli</taxon>
        <taxon>Bacillales</taxon>
        <taxon>Bacillaceae</taxon>
        <taxon>Perspicuibacillus</taxon>
    </lineage>
</organism>
<sequence length="84" mass="9784">MIKYWRSTKTKPLLLIQQPNVPKVNVTMQEKFRFSAEDELNNPYESITAAGLDELELKGEEISDMITEAEIDNVENAREELLWK</sequence>
<dbReference type="Proteomes" id="UP001209318">
    <property type="component" value="Unassembled WGS sequence"/>
</dbReference>
<evidence type="ECO:0000313" key="1">
    <source>
        <dbReference type="EMBL" id="MCU9612423.1"/>
    </source>
</evidence>
<protein>
    <submittedName>
        <fullName evidence="1">Uncharacterized protein</fullName>
    </submittedName>
</protein>
<comment type="caution">
    <text evidence="1">The sequence shown here is derived from an EMBL/GenBank/DDBJ whole genome shotgun (WGS) entry which is preliminary data.</text>
</comment>
<gene>
    <name evidence="1" type="ORF">OEV98_02455</name>
</gene>
<proteinExistence type="predicted"/>
<evidence type="ECO:0000313" key="2">
    <source>
        <dbReference type="Proteomes" id="UP001209318"/>
    </source>
</evidence>
<dbReference type="EMBL" id="JAOUSF010000001">
    <property type="protein sequence ID" value="MCU9612423.1"/>
    <property type="molecule type" value="Genomic_DNA"/>
</dbReference>
<reference evidence="1" key="1">
    <citation type="submission" date="2022-10" db="EMBL/GenBank/DDBJ databases">
        <title>Description of Fervidibacillus gen. nov. in the family Fervidibacillaceae fam. nov. with two species, Fervidibacillus albus sp. nov., and Fervidibacillus halotolerans sp. nov., isolated from tidal flat sediments.</title>
        <authorList>
            <person name="Kwon K.K."/>
            <person name="Yang S.-H."/>
        </authorList>
    </citation>
    <scope>NUCLEOTIDE SEQUENCE</scope>
    <source>
        <strain evidence="1">JCM 19140</strain>
    </source>
</reference>
<accession>A0AAE3IRQ4</accession>
<name>A0AAE3IRQ4_9BACI</name>
<dbReference type="AlphaFoldDB" id="A0AAE3IRQ4"/>
<keyword evidence="2" id="KW-1185">Reference proteome</keyword>
<dbReference type="RefSeq" id="WP_263071571.1">
    <property type="nucleotide sequence ID" value="NZ_JAOUSF010000001.1"/>
</dbReference>